<dbReference type="EMBL" id="AP011729">
    <property type="protein sequence ID" value="BAL55790.1"/>
    <property type="molecule type" value="Genomic_DNA"/>
</dbReference>
<proteinExistence type="predicted"/>
<dbReference type="PANTHER" id="PTHR37163">
    <property type="entry name" value="CONSERVED PROTEIN"/>
    <property type="match status" value="1"/>
</dbReference>
<protein>
    <submittedName>
        <fullName evidence="3">Hypothetical conserved protein</fullName>
    </submittedName>
</protein>
<dbReference type="EMBL" id="AP011766">
    <property type="protein sequence ID" value="BAL57103.1"/>
    <property type="molecule type" value="Genomic_DNA"/>
</dbReference>
<gene>
    <name evidence="1" type="ORF">HGMM_F31E01C26</name>
    <name evidence="2" type="ORF">HGMM_F32F05C34</name>
    <name evidence="3" type="ORF">HGMM_F47C08C24</name>
</gene>
<dbReference type="AlphaFoldDB" id="H5SLR7"/>
<name>H5SLR7_9BACT</name>
<evidence type="ECO:0000313" key="1">
    <source>
        <dbReference type="EMBL" id="BAL55790.1"/>
    </source>
</evidence>
<reference evidence="3" key="1">
    <citation type="journal article" date="2005" name="Environ. Microbiol.">
        <title>Genetic and functional properties of uncultivated thermophilic crenarchaeotes from a subsurface gold mine as revealed by analysis of genome fragments.</title>
        <authorList>
            <person name="Nunoura T."/>
            <person name="Hirayama H."/>
            <person name="Takami H."/>
            <person name="Oida H."/>
            <person name="Nishi S."/>
            <person name="Shimamura S."/>
            <person name="Suzuki Y."/>
            <person name="Inagaki F."/>
            <person name="Takai K."/>
            <person name="Nealson K.H."/>
            <person name="Horikoshi K."/>
        </authorList>
    </citation>
    <scope>NUCLEOTIDE SEQUENCE</scope>
</reference>
<dbReference type="PANTHER" id="PTHR37163:SF1">
    <property type="entry name" value="DUF501 DOMAIN-CONTAINING PROTEIN"/>
    <property type="match status" value="1"/>
</dbReference>
<organism evidence="3">
    <name type="scientific">uncultured Acetothermia bacterium</name>
    <dbReference type="NCBI Taxonomy" id="236499"/>
    <lineage>
        <taxon>Bacteria</taxon>
        <taxon>Candidatus Bipolaricaulota</taxon>
        <taxon>environmental samples</taxon>
    </lineage>
</organism>
<sequence length="174" mass="20391">MDTDRAVIERQLGRPPRGLLNIEVRCPWGYPAVVRVAPLLRENDSVEPFPTLFWLTCPILREQISRLEEHGVIAQLEAEIARDAELRARYFEDHRRYAHERFALLSPEEKKLLEERGWLESLRDRGIAGIADFRTVKCLHAHYAHHLARGSAVGRWLEERFQLSWCTPDDIRCR</sequence>
<accession>H5SLR7</accession>
<evidence type="ECO:0000313" key="3">
    <source>
        <dbReference type="EMBL" id="BAL57103.1"/>
    </source>
</evidence>
<dbReference type="InterPro" id="IPR007511">
    <property type="entry name" value="DUF501"/>
</dbReference>
<reference evidence="3" key="2">
    <citation type="journal article" date="2012" name="PLoS ONE">
        <title>A Deeply Branching Thermophilic Bacterium with an Ancient Acetyl-CoA Pathway Dominates a Subsurface Ecosystem.</title>
        <authorList>
            <person name="Takami H."/>
            <person name="Noguchi H."/>
            <person name="Takaki Y."/>
            <person name="Uchiyama I."/>
            <person name="Toyoda A."/>
            <person name="Nishi S."/>
            <person name="Chee G.-J."/>
            <person name="Arai W."/>
            <person name="Nunoura T."/>
            <person name="Itoh T."/>
            <person name="Hattori M."/>
            <person name="Takai K."/>
        </authorList>
    </citation>
    <scope>NUCLEOTIDE SEQUENCE</scope>
</reference>
<dbReference type="EMBL" id="AP011731">
    <property type="protein sequence ID" value="BAL55876.1"/>
    <property type="molecule type" value="Genomic_DNA"/>
</dbReference>
<dbReference type="Pfam" id="PF04417">
    <property type="entry name" value="DUF501"/>
    <property type="match status" value="1"/>
</dbReference>
<evidence type="ECO:0000313" key="2">
    <source>
        <dbReference type="EMBL" id="BAL55876.1"/>
    </source>
</evidence>